<keyword evidence="3 7" id="KW-0812">Transmembrane</keyword>
<dbReference type="Pfam" id="PF01554">
    <property type="entry name" value="MatE"/>
    <property type="match status" value="2"/>
</dbReference>
<protein>
    <submittedName>
        <fullName evidence="8">SPOSA6832_05013-mRNA-1:cds</fullName>
    </submittedName>
</protein>
<dbReference type="EMBL" id="CENE01000051">
    <property type="protein sequence ID" value="CEQ43127.1"/>
    <property type="molecule type" value="Genomic_DNA"/>
</dbReference>
<name>A0A0D6ESM7_SPOSA</name>
<gene>
    <name evidence="8" type="primary">SPOSA6832_05013</name>
</gene>
<feature type="transmembrane region" description="Helical" evidence="7">
    <location>
        <begin position="220"/>
        <end position="241"/>
    </location>
</feature>
<dbReference type="Proteomes" id="UP000243876">
    <property type="component" value="Unassembled WGS sequence"/>
</dbReference>
<keyword evidence="4 7" id="KW-1133">Transmembrane helix</keyword>
<dbReference type="GO" id="GO:0042910">
    <property type="term" value="F:xenobiotic transmembrane transporter activity"/>
    <property type="evidence" value="ECO:0007669"/>
    <property type="project" value="InterPro"/>
</dbReference>
<keyword evidence="5 7" id="KW-0472">Membrane</keyword>
<feature type="region of interest" description="Disordered" evidence="6">
    <location>
        <begin position="1"/>
        <end position="85"/>
    </location>
</feature>
<evidence type="ECO:0000256" key="5">
    <source>
        <dbReference type="ARBA" id="ARBA00023136"/>
    </source>
</evidence>
<feature type="compositionally biased region" description="Acidic residues" evidence="6">
    <location>
        <begin position="61"/>
        <end position="77"/>
    </location>
</feature>
<comment type="similarity">
    <text evidence="2">Belongs to the multi antimicrobial extrusion (MATE) (TC 2.A.66.1) family.</text>
</comment>
<dbReference type="AlphaFoldDB" id="A0A0D6ESM7"/>
<evidence type="ECO:0000256" key="2">
    <source>
        <dbReference type="ARBA" id="ARBA00010199"/>
    </source>
</evidence>
<feature type="transmembrane region" description="Helical" evidence="7">
    <location>
        <begin position="478"/>
        <end position="496"/>
    </location>
</feature>
<dbReference type="InterPro" id="IPR045069">
    <property type="entry name" value="MATE_euk"/>
</dbReference>
<sequence>MQSGQTSLHGGPAAPSTSPSPGSSLDDERGRLKVRRSDGRLSIGSGYSTERRLSPTREGDETTDEETEAPFEDEEEDLRPSRSPPVYANHAQLAAADEHTPLLGPSTSSITITPADTQAFDEARRLKDEADMHAAKGEVAVLLRYTVPILGTHFLEYSLMLAVVLSCGHLGTAELAGASLANMTANVSALSVIQGFVSALDTLCPQAYTSPRPKDTSLHALRTLVICLIGNIPQIFFFYHAEWILREGLKQDPEVAFRAGQYLKAFAFGLPAYTGFEVIRRWLQAQGLMTAPVLALVFAAPVNFALNWLLVWSPWEGVRIGFIGAPIATAVSINVMFFTLLIYSFFYAPRDAWGGFDKRMFSGLGLNLRLGFAGIAMVGSEWWCWEIVGLATSYLGPTALAAQSVLLTTASLFYQCQYALSVAAAVRVGNLLGAQKPRLARVTSRMTILIAVIVSAFNSTVLVLFRGVWGRLFSSEPAIVRIVAGVLPLVAAFQLMDGLSGAMSGVLRGAGKPGLGAYINILSYYIIGLPVGMMLTFLGPKLGLNGLWVGLTVALTCTGISLTYIVWVMNWEKESETTRVRLGVAKRDEED</sequence>
<evidence type="ECO:0000256" key="3">
    <source>
        <dbReference type="ARBA" id="ARBA00022692"/>
    </source>
</evidence>
<keyword evidence="9" id="KW-1185">Reference proteome</keyword>
<feature type="compositionally biased region" description="Basic and acidic residues" evidence="6">
    <location>
        <begin position="26"/>
        <end position="39"/>
    </location>
</feature>
<dbReference type="GO" id="GO:0016020">
    <property type="term" value="C:membrane"/>
    <property type="evidence" value="ECO:0007669"/>
    <property type="project" value="UniProtKB-SubCell"/>
</dbReference>
<accession>A0A0D6ESM7</accession>
<evidence type="ECO:0000256" key="1">
    <source>
        <dbReference type="ARBA" id="ARBA00004141"/>
    </source>
</evidence>
<dbReference type="GO" id="GO:1990961">
    <property type="term" value="P:xenobiotic detoxification by transmembrane export across the plasma membrane"/>
    <property type="evidence" value="ECO:0007669"/>
    <property type="project" value="InterPro"/>
</dbReference>
<dbReference type="NCBIfam" id="TIGR00797">
    <property type="entry name" value="matE"/>
    <property type="match status" value="1"/>
</dbReference>
<feature type="transmembrane region" description="Helical" evidence="7">
    <location>
        <begin position="323"/>
        <end position="348"/>
    </location>
</feature>
<dbReference type="InterPro" id="IPR002528">
    <property type="entry name" value="MATE_fam"/>
</dbReference>
<evidence type="ECO:0000256" key="4">
    <source>
        <dbReference type="ARBA" id="ARBA00022989"/>
    </source>
</evidence>
<proteinExistence type="inferred from homology"/>
<feature type="transmembrane region" description="Helical" evidence="7">
    <location>
        <begin position="546"/>
        <end position="569"/>
    </location>
</feature>
<dbReference type="GO" id="GO:0015297">
    <property type="term" value="F:antiporter activity"/>
    <property type="evidence" value="ECO:0007669"/>
    <property type="project" value="InterPro"/>
</dbReference>
<comment type="subcellular location">
    <subcellularLocation>
        <location evidence="1">Membrane</location>
        <topology evidence="1">Multi-pass membrane protein</topology>
    </subcellularLocation>
</comment>
<evidence type="ECO:0000256" key="7">
    <source>
        <dbReference type="SAM" id="Phobius"/>
    </source>
</evidence>
<dbReference type="OrthoDB" id="2126698at2759"/>
<evidence type="ECO:0000256" key="6">
    <source>
        <dbReference type="SAM" id="MobiDB-lite"/>
    </source>
</evidence>
<organism evidence="8 9">
    <name type="scientific">Sporidiobolus salmonicolor</name>
    <name type="common">Yeast-like fungus</name>
    <name type="synonym">Sporobolomyces salmonicolor</name>
    <dbReference type="NCBI Taxonomy" id="5005"/>
    <lineage>
        <taxon>Eukaryota</taxon>
        <taxon>Fungi</taxon>
        <taxon>Dikarya</taxon>
        <taxon>Basidiomycota</taxon>
        <taxon>Pucciniomycotina</taxon>
        <taxon>Microbotryomycetes</taxon>
        <taxon>Sporidiobolales</taxon>
        <taxon>Sporidiobolaceae</taxon>
        <taxon>Sporobolomyces</taxon>
    </lineage>
</organism>
<feature type="compositionally biased region" description="Low complexity" evidence="6">
    <location>
        <begin position="10"/>
        <end position="24"/>
    </location>
</feature>
<feature type="transmembrane region" description="Helical" evidence="7">
    <location>
        <begin position="447"/>
        <end position="466"/>
    </location>
</feature>
<feature type="transmembrane region" description="Helical" evidence="7">
    <location>
        <begin position="291"/>
        <end position="311"/>
    </location>
</feature>
<feature type="transmembrane region" description="Helical" evidence="7">
    <location>
        <begin position="517"/>
        <end position="540"/>
    </location>
</feature>
<feature type="compositionally biased region" description="Basic and acidic residues" evidence="6">
    <location>
        <begin position="49"/>
        <end position="60"/>
    </location>
</feature>
<reference evidence="9" key="1">
    <citation type="submission" date="2015-02" db="EMBL/GenBank/DDBJ databases">
        <authorList>
            <person name="Gon?alves P."/>
        </authorList>
    </citation>
    <scope>NUCLEOTIDE SEQUENCE [LARGE SCALE GENOMIC DNA]</scope>
</reference>
<evidence type="ECO:0000313" key="9">
    <source>
        <dbReference type="Proteomes" id="UP000243876"/>
    </source>
</evidence>
<dbReference type="PANTHER" id="PTHR11206">
    <property type="entry name" value="MULTIDRUG RESISTANCE PROTEIN"/>
    <property type="match status" value="1"/>
</dbReference>
<evidence type="ECO:0000313" key="8">
    <source>
        <dbReference type="EMBL" id="CEQ43127.1"/>
    </source>
</evidence>
<dbReference type="CDD" id="cd13132">
    <property type="entry name" value="MATE_eukaryotic"/>
    <property type="match status" value="1"/>
</dbReference>
<feature type="transmembrane region" description="Helical" evidence="7">
    <location>
        <begin position="400"/>
        <end position="426"/>
    </location>
</feature>